<dbReference type="GO" id="GO:0004602">
    <property type="term" value="F:glutathione peroxidase activity"/>
    <property type="evidence" value="ECO:0007669"/>
    <property type="project" value="TreeGrafter"/>
</dbReference>
<dbReference type="InterPro" id="IPR050997">
    <property type="entry name" value="MAPEG"/>
</dbReference>
<comment type="caution">
    <text evidence="24">The sequence shown here is derived from an EMBL/GenBank/DDBJ whole genome shotgun (WGS) entry which is preliminary data.</text>
</comment>
<keyword evidence="4 23" id="KW-0812">Transmembrane</keyword>
<comment type="similarity">
    <text evidence="2">Belongs to the MAPEG family.</text>
</comment>
<dbReference type="GO" id="GO:0005741">
    <property type="term" value="C:mitochondrial outer membrane"/>
    <property type="evidence" value="ECO:0007669"/>
    <property type="project" value="UniProtKB-SubCell"/>
</dbReference>
<dbReference type="Pfam" id="PF01124">
    <property type="entry name" value="MAPEG"/>
    <property type="match status" value="1"/>
</dbReference>
<keyword evidence="11" id="KW-0564">Palmitate</keyword>
<comment type="subcellular location">
    <subcellularLocation>
        <location evidence="1">Mitochondrion outer membrane</location>
        <topology evidence="1">Multi-pass membrane protein</topology>
    </subcellularLocation>
</comment>
<keyword evidence="25" id="KW-1185">Reference proteome</keyword>
<feature type="transmembrane region" description="Helical" evidence="23">
    <location>
        <begin position="114"/>
        <end position="135"/>
    </location>
</feature>
<dbReference type="EMBL" id="CAJFCJ010000007">
    <property type="protein sequence ID" value="CAD5117100.1"/>
    <property type="molecule type" value="Genomic_DNA"/>
</dbReference>
<keyword evidence="5" id="KW-1000">Mitochondrion outer membrane</keyword>
<keyword evidence="13" id="KW-0449">Lipoprotein</keyword>
<evidence type="ECO:0000256" key="14">
    <source>
        <dbReference type="ARBA" id="ARBA00037884"/>
    </source>
</evidence>
<comment type="pathway">
    <text evidence="15">Lipid metabolism; arachidonate metabolism.</text>
</comment>
<comment type="catalytic activity">
    <reaction evidence="17">
        <text>(5S)-hydroperoxy-(6E,8Z,11Z,14Z)-eicosatetraenoate + 2 glutathione = (5S)-hydroxy-(6E,8Z,11Z,14Z)-eicosatetraenoate + glutathione disulfide + H2O</text>
        <dbReference type="Rhea" id="RHEA:48620"/>
        <dbReference type="ChEBI" id="CHEBI:15377"/>
        <dbReference type="ChEBI" id="CHEBI:57450"/>
        <dbReference type="ChEBI" id="CHEBI:57925"/>
        <dbReference type="ChEBI" id="CHEBI:58297"/>
        <dbReference type="ChEBI" id="CHEBI:90632"/>
    </reaction>
    <physiologicalReaction direction="left-to-right" evidence="17">
        <dbReference type="Rhea" id="RHEA:48621"/>
    </physiologicalReaction>
</comment>
<keyword evidence="7" id="KW-0560">Oxidoreductase</keyword>
<evidence type="ECO:0000256" key="20">
    <source>
        <dbReference type="ARBA" id="ARBA00069748"/>
    </source>
</evidence>
<reference evidence="24 25" key="1">
    <citation type="submission" date="2020-08" db="EMBL/GenBank/DDBJ databases">
        <authorList>
            <person name="Hejnol A."/>
        </authorList>
    </citation>
    <scope>NUCLEOTIDE SEQUENCE [LARGE SCALE GENOMIC DNA]</scope>
</reference>
<accession>A0A7I8VLG0</accession>
<name>A0A7I8VLG0_9ANNE</name>
<feature type="transmembrane region" description="Helical" evidence="23">
    <location>
        <begin position="69"/>
        <end position="94"/>
    </location>
</feature>
<evidence type="ECO:0000256" key="4">
    <source>
        <dbReference type="ARBA" id="ARBA00022692"/>
    </source>
</evidence>
<dbReference type="GO" id="GO:0006691">
    <property type="term" value="P:leukotriene metabolic process"/>
    <property type="evidence" value="ECO:0007669"/>
    <property type="project" value="UniProtKB-ARBA"/>
</dbReference>
<comment type="catalytic activity">
    <reaction evidence="19">
        <text>15-deoxy-Delta(12,14)-prostaglandin J2 + glutathione = 15-deoxy-Delta(12,14)-prostaglandin J2-S-(R)-glutathione</text>
        <dbReference type="Rhea" id="RHEA:75963"/>
        <dbReference type="ChEBI" id="CHEBI:57925"/>
        <dbReference type="ChEBI" id="CHEBI:85236"/>
        <dbReference type="ChEBI" id="CHEBI:194498"/>
    </reaction>
    <physiologicalReaction direction="left-to-right" evidence="19">
        <dbReference type="Rhea" id="RHEA:75964"/>
    </physiologicalReaction>
</comment>
<evidence type="ECO:0000256" key="3">
    <source>
        <dbReference type="ARBA" id="ARBA00022679"/>
    </source>
</evidence>
<feature type="transmembrane region" description="Helical" evidence="23">
    <location>
        <begin position="12"/>
        <end position="28"/>
    </location>
</feature>
<dbReference type="GO" id="GO:0004464">
    <property type="term" value="F:leukotriene-C4 synthase activity"/>
    <property type="evidence" value="ECO:0007669"/>
    <property type="project" value="UniProtKB-EC"/>
</dbReference>
<evidence type="ECO:0000256" key="19">
    <source>
        <dbReference type="ARBA" id="ARBA00051411"/>
    </source>
</evidence>
<dbReference type="GO" id="GO:0006629">
    <property type="term" value="P:lipid metabolic process"/>
    <property type="evidence" value="ECO:0007669"/>
    <property type="project" value="UniProtKB-KW"/>
</dbReference>
<keyword evidence="6 23" id="KW-1133">Transmembrane helix</keyword>
<dbReference type="Gene3D" id="1.20.120.550">
    <property type="entry name" value="Membrane associated eicosanoid/glutathione metabolism-like domain"/>
    <property type="match status" value="1"/>
</dbReference>
<dbReference type="SUPFAM" id="SSF161084">
    <property type="entry name" value="MAPEG domain-like"/>
    <property type="match status" value="1"/>
</dbReference>
<keyword evidence="9" id="KW-0496">Mitochondrion</keyword>
<evidence type="ECO:0000256" key="2">
    <source>
        <dbReference type="ARBA" id="ARBA00010459"/>
    </source>
</evidence>
<dbReference type="Proteomes" id="UP000549394">
    <property type="component" value="Unassembled WGS sequence"/>
</dbReference>
<evidence type="ECO:0000256" key="18">
    <source>
        <dbReference type="ARBA" id="ARBA00049298"/>
    </source>
</evidence>
<dbReference type="GO" id="GO:0004364">
    <property type="term" value="F:glutathione transferase activity"/>
    <property type="evidence" value="ECO:0007669"/>
    <property type="project" value="TreeGrafter"/>
</dbReference>
<proteinExistence type="inferred from homology"/>
<evidence type="ECO:0000256" key="13">
    <source>
        <dbReference type="ARBA" id="ARBA00023288"/>
    </source>
</evidence>
<keyword evidence="12" id="KW-0456">Lyase</keyword>
<dbReference type="InterPro" id="IPR001129">
    <property type="entry name" value="Membr-assoc_MAPEG"/>
</dbReference>
<evidence type="ECO:0000256" key="6">
    <source>
        <dbReference type="ARBA" id="ARBA00022989"/>
    </source>
</evidence>
<evidence type="ECO:0000256" key="15">
    <source>
        <dbReference type="ARBA" id="ARBA00037916"/>
    </source>
</evidence>
<keyword evidence="10 23" id="KW-0472">Membrane</keyword>
<dbReference type="InterPro" id="IPR023352">
    <property type="entry name" value="MAPEG-like_dom_sf"/>
</dbReference>
<keyword evidence="3" id="KW-0808">Transferase</keyword>
<comment type="pathway">
    <text evidence="14">Lipid metabolism; leukotriene C4 biosynthesis.</text>
</comment>
<dbReference type="PANTHER" id="PTHR10250:SF26">
    <property type="entry name" value="GLUTATHIONE S-TRANSFERASE 3, MITOCHONDRIAL"/>
    <property type="match status" value="1"/>
</dbReference>
<dbReference type="AlphaFoldDB" id="A0A7I8VLG0"/>
<evidence type="ECO:0000256" key="16">
    <source>
        <dbReference type="ARBA" id="ARBA00039056"/>
    </source>
</evidence>
<evidence type="ECO:0000256" key="12">
    <source>
        <dbReference type="ARBA" id="ARBA00023239"/>
    </source>
</evidence>
<evidence type="ECO:0000256" key="11">
    <source>
        <dbReference type="ARBA" id="ARBA00023139"/>
    </source>
</evidence>
<evidence type="ECO:0000256" key="5">
    <source>
        <dbReference type="ARBA" id="ARBA00022787"/>
    </source>
</evidence>
<keyword evidence="8" id="KW-0443">Lipid metabolism</keyword>
<evidence type="ECO:0000256" key="8">
    <source>
        <dbReference type="ARBA" id="ARBA00023098"/>
    </source>
</evidence>
<evidence type="ECO:0000256" key="21">
    <source>
        <dbReference type="ARBA" id="ARBA00075145"/>
    </source>
</evidence>
<evidence type="ECO:0000256" key="10">
    <source>
        <dbReference type="ARBA" id="ARBA00023136"/>
    </source>
</evidence>
<evidence type="ECO:0000256" key="9">
    <source>
        <dbReference type="ARBA" id="ARBA00023128"/>
    </source>
</evidence>
<evidence type="ECO:0000256" key="22">
    <source>
        <dbReference type="ARBA" id="ARBA00076908"/>
    </source>
</evidence>
<evidence type="ECO:0000256" key="1">
    <source>
        <dbReference type="ARBA" id="ARBA00004374"/>
    </source>
</evidence>
<dbReference type="PANTHER" id="PTHR10250">
    <property type="entry name" value="MICROSOMAL GLUTATHIONE S-TRANSFERASE"/>
    <property type="match status" value="1"/>
</dbReference>
<evidence type="ECO:0000313" key="25">
    <source>
        <dbReference type="Proteomes" id="UP000549394"/>
    </source>
</evidence>
<gene>
    <name evidence="24" type="ORF">DGYR_LOCUS5664</name>
</gene>
<dbReference type="EC" id="4.4.1.20" evidence="16"/>
<evidence type="ECO:0000313" key="24">
    <source>
        <dbReference type="EMBL" id="CAD5117100.1"/>
    </source>
</evidence>
<dbReference type="OrthoDB" id="410651at2759"/>
<sequence>MNVSIPDNFGYVILTIISSMFMLIYKGLKVGKARKKYNLPYPAMYHPDSVVFNCIQRAHQNTLEQYPQFLVLMLFAGIKYPCGATVLGLLWIVSRIVYAHGYYTGDPSKRTRGAFGYIGYFGLIGMSISTALSLLHFI</sequence>
<dbReference type="GO" id="GO:0005635">
    <property type="term" value="C:nuclear envelope"/>
    <property type="evidence" value="ECO:0007669"/>
    <property type="project" value="TreeGrafter"/>
</dbReference>
<organism evidence="24 25">
    <name type="scientific">Dimorphilus gyrociliatus</name>
    <dbReference type="NCBI Taxonomy" id="2664684"/>
    <lineage>
        <taxon>Eukaryota</taxon>
        <taxon>Metazoa</taxon>
        <taxon>Spiralia</taxon>
        <taxon>Lophotrochozoa</taxon>
        <taxon>Annelida</taxon>
        <taxon>Polychaeta</taxon>
        <taxon>Polychaeta incertae sedis</taxon>
        <taxon>Dinophilidae</taxon>
        <taxon>Dimorphilus</taxon>
    </lineage>
</organism>
<dbReference type="FunFam" id="1.20.120.550:FF:000004">
    <property type="entry name" value="Microsomal glutathione S-transferase 3"/>
    <property type="match status" value="1"/>
</dbReference>
<protein>
    <recommendedName>
        <fullName evidence="20">Glutathione S-transferase 3, mitochondrial</fullName>
        <ecNumber evidence="16">4.4.1.20</ecNumber>
    </recommendedName>
    <alternativeName>
        <fullName evidence="21">Glutathione peroxidase MGST3</fullName>
    </alternativeName>
    <alternativeName>
        <fullName evidence="22">LTC4 synthase MGST3</fullName>
    </alternativeName>
</protein>
<evidence type="ECO:0000256" key="23">
    <source>
        <dbReference type="SAM" id="Phobius"/>
    </source>
</evidence>
<evidence type="ECO:0000256" key="7">
    <source>
        <dbReference type="ARBA" id="ARBA00023002"/>
    </source>
</evidence>
<comment type="catalytic activity">
    <reaction evidence="18">
        <text>leukotriene C4 = leukotriene A4 + glutathione</text>
        <dbReference type="Rhea" id="RHEA:17617"/>
        <dbReference type="ChEBI" id="CHEBI:57463"/>
        <dbReference type="ChEBI" id="CHEBI:57925"/>
        <dbReference type="ChEBI" id="CHEBI:57973"/>
        <dbReference type="EC" id="4.4.1.20"/>
    </reaction>
    <physiologicalReaction direction="right-to-left" evidence="18">
        <dbReference type="Rhea" id="RHEA:17619"/>
    </physiologicalReaction>
</comment>
<dbReference type="GO" id="GO:0005783">
    <property type="term" value="C:endoplasmic reticulum"/>
    <property type="evidence" value="ECO:0007669"/>
    <property type="project" value="TreeGrafter"/>
</dbReference>
<evidence type="ECO:0000256" key="17">
    <source>
        <dbReference type="ARBA" id="ARBA00043664"/>
    </source>
</evidence>